<proteinExistence type="predicted"/>
<gene>
    <name evidence="1" type="ORF">AVDCRST_MAG58-2838</name>
</gene>
<name>A0A6J4R2I1_9ACTN</name>
<accession>A0A6J4R2I1</accession>
<protein>
    <submittedName>
        <fullName evidence="1">Uncharacterized protein</fullName>
    </submittedName>
</protein>
<dbReference type="EMBL" id="CADCVF010000057">
    <property type="protein sequence ID" value="CAA9462227.1"/>
    <property type="molecule type" value="Genomic_DNA"/>
</dbReference>
<evidence type="ECO:0000313" key="1">
    <source>
        <dbReference type="EMBL" id="CAA9462227.1"/>
    </source>
</evidence>
<sequence>MAFGGEIYAESLANLLALHLLRSHSSLGPTMGEARVWPVSFRVR</sequence>
<reference evidence="1" key="1">
    <citation type="submission" date="2020-02" db="EMBL/GenBank/DDBJ databases">
        <authorList>
            <person name="Meier V. D."/>
        </authorList>
    </citation>
    <scope>NUCLEOTIDE SEQUENCE</scope>
    <source>
        <strain evidence="1">AVDCRST_MAG58</strain>
    </source>
</reference>
<dbReference type="AlphaFoldDB" id="A0A6J4R2I1"/>
<organism evidence="1">
    <name type="scientific">uncultured Rubrobacteraceae bacterium</name>
    <dbReference type="NCBI Taxonomy" id="349277"/>
    <lineage>
        <taxon>Bacteria</taxon>
        <taxon>Bacillati</taxon>
        <taxon>Actinomycetota</taxon>
        <taxon>Rubrobacteria</taxon>
        <taxon>Rubrobacterales</taxon>
        <taxon>Rubrobacteraceae</taxon>
        <taxon>environmental samples</taxon>
    </lineage>
</organism>